<accession>A0A0E9X2J0</accession>
<reference evidence="1" key="2">
    <citation type="journal article" date="2015" name="Fish Shellfish Immunol.">
        <title>Early steps in the European eel (Anguilla anguilla)-Vibrio vulnificus interaction in the gills: Role of the RtxA13 toxin.</title>
        <authorList>
            <person name="Callol A."/>
            <person name="Pajuelo D."/>
            <person name="Ebbesson L."/>
            <person name="Teles M."/>
            <person name="MacKenzie S."/>
            <person name="Amaro C."/>
        </authorList>
    </citation>
    <scope>NUCLEOTIDE SEQUENCE</scope>
</reference>
<reference evidence="1" key="1">
    <citation type="submission" date="2014-11" db="EMBL/GenBank/DDBJ databases">
        <authorList>
            <person name="Amaro Gonzalez C."/>
        </authorList>
    </citation>
    <scope>NUCLEOTIDE SEQUENCE</scope>
</reference>
<organism evidence="1">
    <name type="scientific">Anguilla anguilla</name>
    <name type="common">European freshwater eel</name>
    <name type="synonym">Muraena anguilla</name>
    <dbReference type="NCBI Taxonomy" id="7936"/>
    <lineage>
        <taxon>Eukaryota</taxon>
        <taxon>Metazoa</taxon>
        <taxon>Chordata</taxon>
        <taxon>Craniata</taxon>
        <taxon>Vertebrata</taxon>
        <taxon>Euteleostomi</taxon>
        <taxon>Actinopterygii</taxon>
        <taxon>Neopterygii</taxon>
        <taxon>Teleostei</taxon>
        <taxon>Anguilliformes</taxon>
        <taxon>Anguillidae</taxon>
        <taxon>Anguilla</taxon>
    </lineage>
</organism>
<proteinExistence type="predicted"/>
<dbReference type="EMBL" id="GBXM01011886">
    <property type="protein sequence ID" value="JAH96691.1"/>
    <property type="molecule type" value="Transcribed_RNA"/>
</dbReference>
<dbReference type="AlphaFoldDB" id="A0A0E9X2J0"/>
<sequence length="46" mass="5132">MIQSIFNSNCIYLEVIRLQGLASGYINTNTSLDGHRMAYIVIVADI</sequence>
<evidence type="ECO:0000313" key="1">
    <source>
        <dbReference type="EMBL" id="JAH96691.1"/>
    </source>
</evidence>
<protein>
    <submittedName>
        <fullName evidence="1">Uncharacterized protein</fullName>
    </submittedName>
</protein>
<name>A0A0E9X2J0_ANGAN</name>